<name>A0A418N1R7_9ACTN</name>
<dbReference type="GO" id="GO:0003700">
    <property type="term" value="F:DNA-binding transcription factor activity"/>
    <property type="evidence" value="ECO:0007669"/>
    <property type="project" value="InterPro"/>
</dbReference>
<protein>
    <submittedName>
        <fullName evidence="5">MarR family transcriptional regulator</fullName>
    </submittedName>
</protein>
<evidence type="ECO:0000256" key="3">
    <source>
        <dbReference type="ARBA" id="ARBA00023163"/>
    </source>
</evidence>
<dbReference type="Proteomes" id="UP000283832">
    <property type="component" value="Unassembled WGS sequence"/>
</dbReference>
<dbReference type="SMART" id="SM00347">
    <property type="entry name" value="HTH_MARR"/>
    <property type="match status" value="1"/>
</dbReference>
<evidence type="ECO:0000313" key="5">
    <source>
        <dbReference type="EMBL" id="RIV41497.1"/>
    </source>
</evidence>
<proteinExistence type="predicted"/>
<dbReference type="InterPro" id="IPR023187">
    <property type="entry name" value="Tscrpt_reg_MarR-type_CS"/>
</dbReference>
<keyword evidence="6" id="KW-1185">Reference proteome</keyword>
<dbReference type="InterPro" id="IPR036390">
    <property type="entry name" value="WH_DNA-bd_sf"/>
</dbReference>
<keyword evidence="1" id="KW-0805">Transcription regulation</keyword>
<evidence type="ECO:0000313" key="6">
    <source>
        <dbReference type="Proteomes" id="UP000283832"/>
    </source>
</evidence>
<comment type="caution">
    <text evidence="5">The sequence shown here is derived from an EMBL/GenBank/DDBJ whole genome shotgun (WGS) entry which is preliminary data.</text>
</comment>
<keyword evidence="2" id="KW-0238">DNA-binding</keyword>
<evidence type="ECO:0000256" key="1">
    <source>
        <dbReference type="ARBA" id="ARBA00023015"/>
    </source>
</evidence>
<evidence type="ECO:0000256" key="2">
    <source>
        <dbReference type="ARBA" id="ARBA00023125"/>
    </source>
</evidence>
<dbReference type="InterPro" id="IPR036388">
    <property type="entry name" value="WH-like_DNA-bd_sf"/>
</dbReference>
<accession>A0A418N1R7</accession>
<evidence type="ECO:0000259" key="4">
    <source>
        <dbReference type="PROSITE" id="PS50995"/>
    </source>
</evidence>
<dbReference type="GO" id="GO:0006950">
    <property type="term" value="P:response to stress"/>
    <property type="evidence" value="ECO:0007669"/>
    <property type="project" value="TreeGrafter"/>
</dbReference>
<gene>
    <name evidence="5" type="ORF">D2L64_02050</name>
</gene>
<dbReference type="PANTHER" id="PTHR33164:SF94">
    <property type="entry name" value="TRANSCRIPTIONAL REGULATORY PROTEIN-RELATED"/>
    <property type="match status" value="1"/>
</dbReference>
<dbReference type="InterPro" id="IPR039422">
    <property type="entry name" value="MarR/SlyA-like"/>
</dbReference>
<dbReference type="PROSITE" id="PS01117">
    <property type="entry name" value="HTH_MARR_1"/>
    <property type="match status" value="1"/>
</dbReference>
<dbReference type="PRINTS" id="PR00598">
    <property type="entry name" value="HTHMARR"/>
</dbReference>
<keyword evidence="3" id="KW-0804">Transcription</keyword>
<dbReference type="PANTHER" id="PTHR33164">
    <property type="entry name" value="TRANSCRIPTIONAL REGULATOR, MARR FAMILY"/>
    <property type="match status" value="1"/>
</dbReference>
<dbReference type="GO" id="GO:0003677">
    <property type="term" value="F:DNA binding"/>
    <property type="evidence" value="ECO:0007669"/>
    <property type="project" value="UniProtKB-KW"/>
</dbReference>
<dbReference type="SUPFAM" id="SSF46785">
    <property type="entry name" value="Winged helix' DNA-binding domain"/>
    <property type="match status" value="1"/>
</dbReference>
<dbReference type="Gene3D" id="1.10.10.10">
    <property type="entry name" value="Winged helix-like DNA-binding domain superfamily/Winged helix DNA-binding domain"/>
    <property type="match status" value="1"/>
</dbReference>
<dbReference type="PROSITE" id="PS50995">
    <property type="entry name" value="HTH_MARR_2"/>
    <property type="match status" value="1"/>
</dbReference>
<dbReference type="AlphaFoldDB" id="A0A418N1R7"/>
<dbReference type="InterPro" id="IPR000835">
    <property type="entry name" value="HTH_MarR-typ"/>
</dbReference>
<reference evidence="5 6" key="1">
    <citation type="submission" date="2018-08" db="EMBL/GenBank/DDBJ databases">
        <title>Jishengella sp. nov., isolated from a root of Azadirachta indica A. Juss. var. siamensis Valenton.</title>
        <authorList>
            <person name="Kuncharoen N."/>
            <person name="Tanasupawat S."/>
            <person name="Kudo T."/>
            <person name="Ohkuma M."/>
        </authorList>
    </citation>
    <scope>NUCLEOTIDE SEQUENCE [LARGE SCALE GENOMIC DNA]</scope>
    <source>
        <strain evidence="5 6">AZ1-13</strain>
    </source>
</reference>
<sequence length="250" mass="27374">MADRVAVPDGFSAARVVGCAVGRRARTVGGETPRRRRRCRSKAFRVARLRRAVITSGSDVVANRVGCPAPEHNVPAWGMTTQSESSVITERDSVESADEFVGALVSLSRMMVAVAMRTLARIDADVTLQQFRTLVVLVPGPQRVIDLAKLLGVQSSTATRMCDRLVRKGLVARHERVEDRRAAWVGLTSAGKDLVGRGMRERQRELERILADVRLEEPALPAAALVAVLRAAGELTDGAWWQQWKESVAE</sequence>
<feature type="domain" description="HTH marR-type" evidence="4">
    <location>
        <begin position="97"/>
        <end position="234"/>
    </location>
</feature>
<dbReference type="Pfam" id="PF01047">
    <property type="entry name" value="MarR"/>
    <property type="match status" value="1"/>
</dbReference>
<dbReference type="EMBL" id="QXEC01000001">
    <property type="protein sequence ID" value="RIV41497.1"/>
    <property type="molecule type" value="Genomic_DNA"/>
</dbReference>
<organism evidence="5 6">
    <name type="scientific">Micromonospora radicis</name>
    <dbReference type="NCBI Taxonomy" id="1894971"/>
    <lineage>
        <taxon>Bacteria</taxon>
        <taxon>Bacillati</taxon>
        <taxon>Actinomycetota</taxon>
        <taxon>Actinomycetes</taxon>
        <taxon>Micromonosporales</taxon>
        <taxon>Micromonosporaceae</taxon>
        <taxon>Micromonospora</taxon>
    </lineage>
</organism>